<dbReference type="NCBIfam" id="NF001911">
    <property type="entry name" value="PRK00685.1"/>
    <property type="match status" value="1"/>
</dbReference>
<dbReference type="AlphaFoldDB" id="A0A429G5R5"/>
<dbReference type="InterPro" id="IPR036866">
    <property type="entry name" value="RibonucZ/Hydroxyglut_hydro"/>
</dbReference>
<dbReference type="PANTHER" id="PTHR43546:SF3">
    <property type="entry name" value="UPF0173 METAL-DEPENDENT HYDROLASE MJ1163"/>
    <property type="match status" value="1"/>
</dbReference>
<proteinExistence type="inferred from homology"/>
<evidence type="ECO:0000259" key="3">
    <source>
        <dbReference type="SMART" id="SM00849"/>
    </source>
</evidence>
<protein>
    <recommendedName>
        <fullName evidence="2">UPF0173 metal-dependent hydrolase D9Q81_04310</fullName>
    </recommendedName>
</protein>
<dbReference type="InterPro" id="IPR001279">
    <property type="entry name" value="Metallo-B-lactamas"/>
</dbReference>
<evidence type="ECO:0000313" key="4">
    <source>
        <dbReference type="EMBL" id="RSN69126.1"/>
    </source>
</evidence>
<dbReference type="GO" id="GO:0016787">
    <property type="term" value="F:hydrolase activity"/>
    <property type="evidence" value="ECO:0007669"/>
    <property type="project" value="UniProtKB-UniRule"/>
</dbReference>
<dbReference type="EMBL" id="RCOR01000022">
    <property type="protein sequence ID" value="RSN69126.1"/>
    <property type="molecule type" value="Genomic_DNA"/>
</dbReference>
<dbReference type="InterPro" id="IPR022877">
    <property type="entry name" value="UPF0173"/>
</dbReference>
<evidence type="ECO:0000256" key="1">
    <source>
        <dbReference type="ARBA" id="ARBA00022801"/>
    </source>
</evidence>
<dbReference type="HAMAP" id="MF_00457">
    <property type="entry name" value="UPF0173"/>
    <property type="match status" value="1"/>
</dbReference>
<dbReference type="RefSeq" id="WP_125741690.1">
    <property type="nucleotide sequence ID" value="NZ_RCOR01000022.1"/>
</dbReference>
<organism evidence="4 5">
    <name type="scientific">Candidatus Korarchaeum cryptofilum</name>
    <dbReference type="NCBI Taxonomy" id="498846"/>
    <lineage>
        <taxon>Archaea</taxon>
        <taxon>Thermoproteota</taxon>
        <taxon>Candidatus Korarchaeia</taxon>
        <taxon>Candidatus Korarchaeales</taxon>
        <taxon>Candidatus Korarchaeaceae</taxon>
        <taxon>Candidatus Korarchaeum</taxon>
    </lineage>
</organism>
<evidence type="ECO:0000313" key="5">
    <source>
        <dbReference type="Proteomes" id="UP000278149"/>
    </source>
</evidence>
<reference evidence="4 5" key="1">
    <citation type="submission" date="2018-10" db="EMBL/GenBank/DDBJ databases">
        <title>Co-occurring genomic capacity for anaerobic methane metabolism and dissimilatory sulfite reduction discovered in the Korarchaeota.</title>
        <authorList>
            <person name="Mckay L.J."/>
            <person name="Dlakic M."/>
            <person name="Fields M.W."/>
            <person name="Delmont T.O."/>
            <person name="Eren A.M."/>
            <person name="Jay Z.J."/>
            <person name="Klingelsmith K.B."/>
            <person name="Rusch D.B."/>
            <person name="Inskeep W.P."/>
        </authorList>
    </citation>
    <scope>NUCLEOTIDE SEQUENCE [LARGE SCALE GENOMIC DNA]</scope>
    <source>
        <strain evidence="4 5">WS</strain>
    </source>
</reference>
<sequence length="222" mass="24083">MVRVTFLGHSAFLLEGSKRVLIDPWIEGNPQSPIKIEECKGADVYIVTHDHGDHGLEDAIKLSKRHGGTVVSIYEIAEEARRKGANSLGANIGSFFEVNGVKVVLTKALHSSNLGAPVGAVIELDGKRVYHAGDTGVFYDMKIIGELYKPDLALLPIGGHFVMGPLEASLAIELLGVSKVIPMHYQTFPVLKGKPEELKEHLGRRGVKAEIIALKPGESYEL</sequence>
<dbReference type="Pfam" id="PF12706">
    <property type="entry name" value="Lactamase_B_2"/>
    <property type="match status" value="1"/>
</dbReference>
<comment type="caution">
    <text evidence="4">The sequence shown here is derived from an EMBL/GenBank/DDBJ whole genome shotgun (WGS) entry which is preliminary data.</text>
</comment>
<dbReference type="PANTHER" id="PTHR43546">
    <property type="entry name" value="UPF0173 METAL-DEPENDENT HYDROLASE MJ1163-RELATED"/>
    <property type="match status" value="1"/>
</dbReference>
<dbReference type="SUPFAM" id="SSF56281">
    <property type="entry name" value="Metallo-hydrolase/oxidoreductase"/>
    <property type="match status" value="1"/>
</dbReference>
<dbReference type="Gene3D" id="3.60.15.10">
    <property type="entry name" value="Ribonuclease Z/Hydroxyacylglutathione hydrolase-like"/>
    <property type="match status" value="1"/>
</dbReference>
<keyword evidence="1 2" id="KW-0378">Hydrolase</keyword>
<comment type="similarity">
    <text evidence="2">Belongs to the UPF0173 family.</text>
</comment>
<gene>
    <name evidence="4" type="ORF">D9Q81_04310</name>
</gene>
<evidence type="ECO:0000256" key="2">
    <source>
        <dbReference type="HAMAP-Rule" id="MF_00457"/>
    </source>
</evidence>
<feature type="domain" description="Metallo-beta-lactamase" evidence="3">
    <location>
        <begin position="8"/>
        <end position="184"/>
    </location>
</feature>
<dbReference type="Proteomes" id="UP000278149">
    <property type="component" value="Unassembled WGS sequence"/>
</dbReference>
<name>A0A429G5R5_9CREN</name>
<dbReference type="SMART" id="SM00849">
    <property type="entry name" value="Lactamase_B"/>
    <property type="match status" value="1"/>
</dbReference>
<dbReference type="InterPro" id="IPR050114">
    <property type="entry name" value="UPF0173_UPF0282_UlaG_hydrolase"/>
</dbReference>
<accession>A0A429G5R5</accession>